<organism evidence="2 3">
    <name type="scientific">Lentzea flava</name>
    <dbReference type="NCBI Taxonomy" id="103732"/>
    <lineage>
        <taxon>Bacteria</taxon>
        <taxon>Bacillati</taxon>
        <taxon>Actinomycetota</taxon>
        <taxon>Actinomycetes</taxon>
        <taxon>Pseudonocardiales</taxon>
        <taxon>Pseudonocardiaceae</taxon>
        <taxon>Lentzea</taxon>
    </lineage>
</organism>
<dbReference type="RefSeq" id="WP_189259791.1">
    <property type="nucleotide sequence ID" value="NZ_BMRE01000090.1"/>
</dbReference>
<dbReference type="EMBL" id="BMRE01000090">
    <property type="protein sequence ID" value="GGU84488.1"/>
    <property type="molecule type" value="Genomic_DNA"/>
</dbReference>
<proteinExistence type="predicted"/>
<protein>
    <recommendedName>
        <fullName evidence="1">NAD(P)-binding domain-containing protein</fullName>
    </recommendedName>
</protein>
<dbReference type="InterPro" id="IPR016040">
    <property type="entry name" value="NAD(P)-bd_dom"/>
</dbReference>
<dbReference type="InterPro" id="IPR036291">
    <property type="entry name" value="NAD(P)-bd_dom_sf"/>
</dbReference>
<feature type="domain" description="NAD(P)-binding" evidence="1">
    <location>
        <begin position="7"/>
        <end position="102"/>
    </location>
</feature>
<evidence type="ECO:0000313" key="3">
    <source>
        <dbReference type="Proteomes" id="UP000649573"/>
    </source>
</evidence>
<dbReference type="SUPFAM" id="SSF51735">
    <property type="entry name" value="NAD(P)-binding Rossmann-fold domains"/>
    <property type="match status" value="1"/>
</dbReference>
<dbReference type="Proteomes" id="UP000649573">
    <property type="component" value="Unassembled WGS sequence"/>
</dbReference>
<keyword evidence="3" id="KW-1185">Reference proteome</keyword>
<gene>
    <name evidence="2" type="ORF">GCM10010178_88470</name>
</gene>
<evidence type="ECO:0000313" key="2">
    <source>
        <dbReference type="EMBL" id="GGU84488.1"/>
    </source>
</evidence>
<dbReference type="Gene3D" id="3.40.50.720">
    <property type="entry name" value="NAD(P)-binding Rossmann-like Domain"/>
    <property type="match status" value="1"/>
</dbReference>
<accession>A0ABQ2VFM2</accession>
<name>A0ABQ2VFM2_9PSEU</name>
<comment type="caution">
    <text evidence="2">The sequence shown here is derived from an EMBL/GenBank/DDBJ whole genome shotgun (WGS) entry which is preliminary data.</text>
</comment>
<dbReference type="Pfam" id="PF13460">
    <property type="entry name" value="NAD_binding_10"/>
    <property type="match status" value="1"/>
</dbReference>
<reference evidence="3" key="1">
    <citation type="journal article" date="2019" name="Int. J. Syst. Evol. Microbiol.">
        <title>The Global Catalogue of Microorganisms (GCM) 10K type strain sequencing project: providing services to taxonomists for standard genome sequencing and annotation.</title>
        <authorList>
            <consortium name="The Broad Institute Genomics Platform"/>
            <consortium name="The Broad Institute Genome Sequencing Center for Infectious Disease"/>
            <person name="Wu L."/>
            <person name="Ma J."/>
        </authorList>
    </citation>
    <scope>NUCLEOTIDE SEQUENCE [LARGE SCALE GENOMIC DNA]</scope>
    <source>
        <strain evidence="3">JCM 3296</strain>
    </source>
</reference>
<sequence length="151" mass="16381">MRIAVSGAETSVGANTIAALTERDLIAVALVSRHQEQLTWSERGTRSSLVQWCDRSSLYGAMKGCEALVLCAPSSVPIEGYLHAAARAQVSRVVLVSNVGTCVQQVHIDNEVPTMDHGCCCTRSGVSAPWWVAAAAYHHRLPDPSRRRARR</sequence>
<evidence type="ECO:0000259" key="1">
    <source>
        <dbReference type="Pfam" id="PF13460"/>
    </source>
</evidence>